<evidence type="ECO:0000313" key="1">
    <source>
        <dbReference type="Proteomes" id="UP000887565"/>
    </source>
</evidence>
<reference evidence="2" key="1">
    <citation type="submission" date="2022-11" db="UniProtKB">
        <authorList>
            <consortium name="WormBaseParasite"/>
        </authorList>
    </citation>
    <scope>IDENTIFICATION</scope>
</reference>
<accession>A0A915K5X4</accession>
<dbReference type="WBParaSite" id="nRc.2.0.1.t33267-RA">
    <property type="protein sequence ID" value="nRc.2.0.1.t33267-RA"/>
    <property type="gene ID" value="nRc.2.0.1.g33267"/>
</dbReference>
<organism evidence="1 2">
    <name type="scientific">Romanomermis culicivorax</name>
    <name type="common">Nematode worm</name>
    <dbReference type="NCBI Taxonomy" id="13658"/>
    <lineage>
        <taxon>Eukaryota</taxon>
        <taxon>Metazoa</taxon>
        <taxon>Ecdysozoa</taxon>
        <taxon>Nematoda</taxon>
        <taxon>Enoplea</taxon>
        <taxon>Dorylaimia</taxon>
        <taxon>Mermithida</taxon>
        <taxon>Mermithoidea</taxon>
        <taxon>Mermithidae</taxon>
        <taxon>Romanomermis</taxon>
    </lineage>
</organism>
<proteinExistence type="predicted"/>
<keyword evidence="1" id="KW-1185">Reference proteome</keyword>
<evidence type="ECO:0000313" key="2">
    <source>
        <dbReference type="WBParaSite" id="nRc.2.0.1.t33267-RA"/>
    </source>
</evidence>
<protein>
    <submittedName>
        <fullName evidence="2">Uncharacterized protein</fullName>
    </submittedName>
</protein>
<dbReference type="AlphaFoldDB" id="A0A915K5X4"/>
<name>A0A915K5X4_ROMCU</name>
<sequence length="61" mass="7046">MQPKAGGEESMYWEAVFYFCGCRKIVCNQLNGFFLMARLHYENGSKEKGKISQIKHNKGNK</sequence>
<dbReference type="Proteomes" id="UP000887565">
    <property type="component" value="Unplaced"/>
</dbReference>